<name>A0ACC6IJP5_9ACTN</name>
<evidence type="ECO:0000313" key="2">
    <source>
        <dbReference type="Proteomes" id="UP001261666"/>
    </source>
</evidence>
<gene>
    <name evidence="1" type="ORF">QE364_002427</name>
</gene>
<reference evidence="1" key="1">
    <citation type="submission" date="2023-08" db="EMBL/GenBank/DDBJ databases">
        <title>Functional and genomic diversity of the sorghum phyllosphere microbiome.</title>
        <authorList>
            <person name="Shade A."/>
        </authorList>
    </citation>
    <scope>NUCLEOTIDE SEQUENCE</scope>
    <source>
        <strain evidence="1">SORGH_AS_0885</strain>
    </source>
</reference>
<dbReference type="EMBL" id="JAVIZJ010000006">
    <property type="protein sequence ID" value="MDR6210712.1"/>
    <property type="molecule type" value="Genomic_DNA"/>
</dbReference>
<comment type="caution">
    <text evidence="1">The sequence shown here is derived from an EMBL/GenBank/DDBJ whole genome shotgun (WGS) entry which is preliminary data.</text>
</comment>
<dbReference type="Proteomes" id="UP001261666">
    <property type="component" value="Unassembled WGS sequence"/>
</dbReference>
<evidence type="ECO:0000313" key="1">
    <source>
        <dbReference type="EMBL" id="MDR6210712.1"/>
    </source>
</evidence>
<proteinExistence type="predicted"/>
<organism evidence="1 2">
    <name type="scientific">Nocardioides zeae</name>
    <dbReference type="NCBI Taxonomy" id="1457234"/>
    <lineage>
        <taxon>Bacteria</taxon>
        <taxon>Bacillati</taxon>
        <taxon>Actinomycetota</taxon>
        <taxon>Actinomycetes</taxon>
        <taxon>Propionibacteriales</taxon>
        <taxon>Nocardioidaceae</taxon>
        <taxon>Nocardioides</taxon>
    </lineage>
</organism>
<protein>
    <submittedName>
        <fullName evidence="1">MerR family redox-sensitive transcriptional activator SoxR</fullName>
    </submittedName>
</protein>
<keyword evidence="2" id="KW-1185">Reference proteome</keyword>
<accession>A0ACC6IJP5</accession>
<sequence>MVEVNPRIGHGDAVSTGERGTRPDFSETVADVAREAGVAPSAVRFYEQHGLVRAVRTPGGARRFDATAACRIKVAKVAQRVGLTIREIVEVLERLPADPAPADWGLVCERLVREAEERVAALQAQLDALGGDTRLCDLAAVGSDQRS</sequence>